<evidence type="ECO:0000313" key="1">
    <source>
        <dbReference type="EMBL" id="MEI5687159.1"/>
    </source>
</evidence>
<organism evidence="1 2">
    <name type="scientific">Sphingomonas kyungheensis</name>
    <dbReference type="NCBI Taxonomy" id="1069987"/>
    <lineage>
        <taxon>Bacteria</taxon>
        <taxon>Pseudomonadati</taxon>
        <taxon>Pseudomonadota</taxon>
        <taxon>Alphaproteobacteria</taxon>
        <taxon>Sphingomonadales</taxon>
        <taxon>Sphingomonadaceae</taxon>
        <taxon>Sphingomonas</taxon>
    </lineage>
</organism>
<keyword evidence="2" id="KW-1185">Reference proteome</keyword>
<accession>A0ABU8H2E2</accession>
<dbReference type="Proteomes" id="UP001367771">
    <property type="component" value="Unassembled WGS sequence"/>
</dbReference>
<gene>
    <name evidence="1" type="ORF">V8201_08725</name>
</gene>
<comment type="caution">
    <text evidence="1">The sequence shown here is derived from an EMBL/GenBank/DDBJ whole genome shotgun (WGS) entry which is preliminary data.</text>
</comment>
<name>A0ABU8H2E2_9SPHN</name>
<dbReference type="RefSeq" id="WP_336545039.1">
    <property type="nucleotide sequence ID" value="NZ_JBBBDM010000003.1"/>
</dbReference>
<proteinExistence type="predicted"/>
<reference evidence="1 2" key="1">
    <citation type="journal article" date="2013" name="Int. J. Syst. Evol. Microbiol.">
        <title>Sphingomonas kyungheensis sp. nov., a bacterium with ginsenoside-converting activity isolated from soil of a ginseng field.</title>
        <authorList>
            <person name="Son H.M."/>
            <person name="Yang J.E."/>
            <person name="Park Y."/>
            <person name="Han C.K."/>
            <person name="Kim S.G."/>
            <person name="Kook M."/>
            <person name="Yi T.H."/>
        </authorList>
    </citation>
    <scope>NUCLEOTIDE SEQUENCE [LARGE SCALE GENOMIC DNA]</scope>
    <source>
        <strain evidence="1 2">LMG 26582</strain>
    </source>
</reference>
<dbReference type="EMBL" id="JBBBDM010000003">
    <property type="protein sequence ID" value="MEI5687159.1"/>
    <property type="molecule type" value="Genomic_DNA"/>
</dbReference>
<sequence length="104" mass="11411">MTAADPDRASLEAAWLTLTRETLPGLAGCRMWPVRADHCFQRILLDAAVGGVWYDAVAARPAYRHIAVDRLAEALRLGEGAAAGTVDLATLNRQSLAWRRARQR</sequence>
<protein>
    <submittedName>
        <fullName evidence="1">GCN5-related N-acetyltransferase</fullName>
    </submittedName>
</protein>
<evidence type="ECO:0000313" key="2">
    <source>
        <dbReference type="Proteomes" id="UP001367771"/>
    </source>
</evidence>